<dbReference type="AlphaFoldDB" id="A0A679IVN4"/>
<evidence type="ECO:0000313" key="3">
    <source>
        <dbReference type="EMBL" id="CAA2101064.1"/>
    </source>
</evidence>
<keyword evidence="2" id="KW-0732">Signal</keyword>
<accession>A0A679IVN4</accession>
<proteinExistence type="predicted"/>
<evidence type="ECO:0000256" key="1">
    <source>
        <dbReference type="SAM" id="MobiDB-lite"/>
    </source>
</evidence>
<dbReference type="EMBL" id="LR743504">
    <property type="protein sequence ID" value="CAA2101064.1"/>
    <property type="molecule type" value="Genomic_DNA"/>
</dbReference>
<feature type="region of interest" description="Disordered" evidence="1">
    <location>
        <begin position="421"/>
        <end position="458"/>
    </location>
</feature>
<evidence type="ECO:0000256" key="2">
    <source>
        <dbReference type="SAM" id="SignalP"/>
    </source>
</evidence>
<sequence length="458" mass="49149">MNAKHIGSIGLAAVLLVGTHAVALGQTSALEGAAEAKAALNGGAHLSAGAQPIFVETCWAKWKAKENLQDGKNEKKNGYFIYVAHEQASVEEPVGSRNWLAGRNAAFSYAEINARKALAEAMRSTMQSSRSAAVKTFGGDDAPPSLRPVVEQLSVVEKSLVLTDKALDAEIKKFDPKWAGGTQAQRREAIANEQLRIDQSIQRSAEMFASGAFTVVQCEGPSQEDAGKYYVLTGLIWSPKLAGVAETIWNPTLKVQTETPQPPIRQQFEAIKVENPDWLAYTMGARVFTDENGERVVVGFGVAPQTSLMPADRSRASLSAMAAIQRFVGERVLSNTKSRESYEKRGMTDGSSQSFNLDVFVEEVKAKSVDLQLKGATEIFSWRGEHPWSKAKMQVVAVAWSQRWGTDADAVGQAMGAAEKRMKQQGGLPKTTAVDETAGGAPTAAPVKAGAGVSTSDF</sequence>
<reference evidence="3" key="1">
    <citation type="submission" date="2019-12" db="EMBL/GenBank/DDBJ databases">
        <authorList>
            <person name="Cremers G."/>
        </authorList>
    </citation>
    <scope>NUCLEOTIDE SEQUENCE</scope>
    <source>
        <strain evidence="3">Mbul1</strain>
    </source>
</reference>
<protein>
    <submittedName>
        <fullName evidence="3">Uncharacterized protein</fullName>
    </submittedName>
</protein>
<name>A0A679IVN4_9HYPH</name>
<feature type="signal peptide" evidence="2">
    <location>
        <begin position="1"/>
        <end position="23"/>
    </location>
</feature>
<gene>
    <name evidence="3" type="ORF">MBUL_00987</name>
</gene>
<feature type="chain" id="PRO_5025410027" evidence="2">
    <location>
        <begin position="24"/>
        <end position="458"/>
    </location>
</feature>
<organism evidence="3">
    <name type="scientific">Methylobacterium bullatum</name>
    <dbReference type="NCBI Taxonomy" id="570505"/>
    <lineage>
        <taxon>Bacteria</taxon>
        <taxon>Pseudomonadati</taxon>
        <taxon>Pseudomonadota</taxon>
        <taxon>Alphaproteobacteria</taxon>
        <taxon>Hyphomicrobiales</taxon>
        <taxon>Methylobacteriaceae</taxon>
        <taxon>Methylobacterium</taxon>
    </lineage>
</organism>